<feature type="transmembrane region" description="Helical" evidence="1">
    <location>
        <begin position="17"/>
        <end position="36"/>
    </location>
</feature>
<evidence type="ECO:0000313" key="3">
    <source>
        <dbReference type="Proteomes" id="UP000231279"/>
    </source>
</evidence>
<name>A0A2G9I0M1_9LAMI</name>
<dbReference type="EMBL" id="NKXS01000592">
    <property type="protein sequence ID" value="PIN23304.1"/>
    <property type="molecule type" value="Genomic_DNA"/>
</dbReference>
<gene>
    <name evidence="2" type="ORF">CDL12_03967</name>
</gene>
<sequence length="83" mass="9782">MLESHAIFLSFRFNVNFVLYISFSYLLSNCCFWGFATSKSYWDPLKENLLHIIPKTGNSGISLFSFIYYIFINFYINLKKLGN</sequence>
<organism evidence="2 3">
    <name type="scientific">Handroanthus impetiginosus</name>
    <dbReference type="NCBI Taxonomy" id="429701"/>
    <lineage>
        <taxon>Eukaryota</taxon>
        <taxon>Viridiplantae</taxon>
        <taxon>Streptophyta</taxon>
        <taxon>Embryophyta</taxon>
        <taxon>Tracheophyta</taxon>
        <taxon>Spermatophyta</taxon>
        <taxon>Magnoliopsida</taxon>
        <taxon>eudicotyledons</taxon>
        <taxon>Gunneridae</taxon>
        <taxon>Pentapetalae</taxon>
        <taxon>asterids</taxon>
        <taxon>lamiids</taxon>
        <taxon>Lamiales</taxon>
        <taxon>Bignoniaceae</taxon>
        <taxon>Crescentiina</taxon>
        <taxon>Tabebuia alliance</taxon>
        <taxon>Handroanthus</taxon>
    </lineage>
</organism>
<keyword evidence="1" id="KW-0812">Transmembrane</keyword>
<protein>
    <submittedName>
        <fullName evidence="2">Uncharacterized protein</fullName>
    </submittedName>
</protein>
<accession>A0A2G9I0M1</accession>
<reference evidence="3" key="1">
    <citation type="journal article" date="2018" name="Gigascience">
        <title>Genome assembly of the Pink Ipe (Handroanthus impetiginosus, Bignoniaceae), a highly valued, ecologically keystone Neotropical timber forest tree.</title>
        <authorList>
            <person name="Silva-Junior O.B."/>
            <person name="Grattapaglia D."/>
            <person name="Novaes E."/>
            <person name="Collevatti R.G."/>
        </authorList>
    </citation>
    <scope>NUCLEOTIDE SEQUENCE [LARGE SCALE GENOMIC DNA]</scope>
    <source>
        <strain evidence="3">cv. UFG-1</strain>
    </source>
</reference>
<evidence type="ECO:0000313" key="2">
    <source>
        <dbReference type="EMBL" id="PIN23304.1"/>
    </source>
</evidence>
<keyword evidence="3" id="KW-1185">Reference proteome</keyword>
<dbReference type="Proteomes" id="UP000231279">
    <property type="component" value="Unassembled WGS sequence"/>
</dbReference>
<feature type="transmembrane region" description="Helical" evidence="1">
    <location>
        <begin position="56"/>
        <end position="76"/>
    </location>
</feature>
<keyword evidence="1" id="KW-1133">Transmembrane helix</keyword>
<dbReference type="AlphaFoldDB" id="A0A2G9I0M1"/>
<comment type="caution">
    <text evidence="2">The sequence shown here is derived from an EMBL/GenBank/DDBJ whole genome shotgun (WGS) entry which is preliminary data.</text>
</comment>
<keyword evidence="1" id="KW-0472">Membrane</keyword>
<evidence type="ECO:0000256" key="1">
    <source>
        <dbReference type="SAM" id="Phobius"/>
    </source>
</evidence>
<proteinExistence type="predicted"/>